<reference evidence="1 2" key="1">
    <citation type="submission" date="2016-03" db="EMBL/GenBank/DDBJ databases">
        <authorList>
            <person name="Ploux O."/>
        </authorList>
    </citation>
    <scope>NUCLEOTIDE SEQUENCE [LARGE SCALE GENOMIC DNA]</scope>
    <source>
        <strain evidence="1 2">URUG2</strain>
    </source>
</reference>
<sequence>MGELPKLGSLLQSFPAFGGTVHPSSDHNARSTPAMDECLALDEAVICCCPVPSWLGPPFHCTGRWSRSRLPHGGDDVDTGNSWLIPSMTHSSVITRCTGLV</sequence>
<protein>
    <submittedName>
        <fullName evidence="1">Uncharacterized protein</fullName>
    </submittedName>
</protein>
<dbReference type="GeneID" id="35604884"/>
<dbReference type="AlphaFoldDB" id="A0A2D3V1A5"/>
<name>A0A2D3V1A5_9PEZI</name>
<keyword evidence="2" id="KW-1185">Reference proteome</keyword>
<evidence type="ECO:0000313" key="1">
    <source>
        <dbReference type="EMBL" id="CZT24107.1"/>
    </source>
</evidence>
<dbReference type="RefSeq" id="XP_023630831.1">
    <property type="nucleotide sequence ID" value="XM_023775063.1"/>
</dbReference>
<accession>A0A2D3V1A5</accession>
<dbReference type="Proteomes" id="UP000225277">
    <property type="component" value="Unassembled WGS sequence"/>
</dbReference>
<proteinExistence type="predicted"/>
<dbReference type="EMBL" id="FJUY01000019">
    <property type="protein sequence ID" value="CZT24107.1"/>
    <property type="molecule type" value="Genomic_DNA"/>
</dbReference>
<evidence type="ECO:0000313" key="2">
    <source>
        <dbReference type="Proteomes" id="UP000225277"/>
    </source>
</evidence>
<gene>
    <name evidence="1" type="ORF">RCC_09824</name>
</gene>
<organism evidence="1 2">
    <name type="scientific">Ramularia collo-cygni</name>
    <dbReference type="NCBI Taxonomy" id="112498"/>
    <lineage>
        <taxon>Eukaryota</taxon>
        <taxon>Fungi</taxon>
        <taxon>Dikarya</taxon>
        <taxon>Ascomycota</taxon>
        <taxon>Pezizomycotina</taxon>
        <taxon>Dothideomycetes</taxon>
        <taxon>Dothideomycetidae</taxon>
        <taxon>Mycosphaerellales</taxon>
        <taxon>Mycosphaerellaceae</taxon>
        <taxon>Ramularia</taxon>
    </lineage>
</organism>